<evidence type="ECO:0000313" key="3">
    <source>
        <dbReference type="Proteomes" id="UP000654913"/>
    </source>
</evidence>
<protein>
    <submittedName>
        <fullName evidence="2">Uncharacterized protein</fullName>
    </submittedName>
</protein>
<accession>A0A7R7XN91</accession>
<dbReference type="EMBL" id="AP024446">
    <property type="protein sequence ID" value="BCS24272.1"/>
    <property type="molecule type" value="Genomic_DNA"/>
</dbReference>
<proteinExistence type="predicted"/>
<gene>
    <name evidence="2" type="ORF">APUU_40716A</name>
</gene>
<dbReference type="AlphaFoldDB" id="A0A7R7XN91"/>
<dbReference type="Proteomes" id="UP000654913">
    <property type="component" value="Chromosome 4"/>
</dbReference>
<evidence type="ECO:0000313" key="2">
    <source>
        <dbReference type="EMBL" id="BCS24272.1"/>
    </source>
</evidence>
<name>A0A7R7XN91_9EURO</name>
<organism evidence="2 3">
    <name type="scientific">Aspergillus puulaauensis</name>
    <dbReference type="NCBI Taxonomy" id="1220207"/>
    <lineage>
        <taxon>Eukaryota</taxon>
        <taxon>Fungi</taxon>
        <taxon>Dikarya</taxon>
        <taxon>Ascomycota</taxon>
        <taxon>Pezizomycotina</taxon>
        <taxon>Eurotiomycetes</taxon>
        <taxon>Eurotiomycetidae</taxon>
        <taxon>Eurotiales</taxon>
        <taxon>Aspergillaceae</taxon>
        <taxon>Aspergillus</taxon>
    </lineage>
</organism>
<sequence length="285" mass="32066">MASEVDLNGLDLPEFGFLPFDLYVMAKWNQASPLSTIQQKKQLVEEWIKLGKYGRREYLGSIPPPGEIPSNVPKDLLSPKERAHNGQIERTLFIRTWYGDASDPASQEKSDEDYAHLVEVISSEYGEMGLMMDEFFIFDQKEELSWSSFLSTQSSDVEFSDGVAIPRPGCIPSYVLAALMHCPDQIGGNQIENFHDLVSAEEVEGWQMLLVLVADREACEEGWVLHLAINHKGQVLPFRIRDGADWVSASYGNWNDGQQLTENTQNPEEDTEKYMDHGGGGSGWD</sequence>
<reference evidence="2" key="2">
    <citation type="submission" date="2021-02" db="EMBL/GenBank/DDBJ databases">
        <title>Aspergillus puulaauensis MK2 genome sequence.</title>
        <authorList>
            <person name="Futagami T."/>
            <person name="Mori K."/>
            <person name="Kadooka C."/>
            <person name="Tanaka T."/>
        </authorList>
    </citation>
    <scope>NUCLEOTIDE SEQUENCE</scope>
    <source>
        <strain evidence="2">MK2</strain>
    </source>
</reference>
<dbReference type="KEGG" id="apuu:APUU_40716A"/>
<dbReference type="RefSeq" id="XP_041556466.1">
    <property type="nucleotide sequence ID" value="XM_041703820.1"/>
</dbReference>
<feature type="compositionally biased region" description="Polar residues" evidence="1">
    <location>
        <begin position="255"/>
        <end position="266"/>
    </location>
</feature>
<reference evidence="2" key="1">
    <citation type="submission" date="2021-01" db="EMBL/GenBank/DDBJ databases">
        <authorList>
            <consortium name="Aspergillus puulaauensis MK2 genome sequencing consortium"/>
            <person name="Kazuki M."/>
            <person name="Futagami T."/>
        </authorList>
    </citation>
    <scope>NUCLEOTIDE SEQUENCE</scope>
    <source>
        <strain evidence="2">MK2</strain>
    </source>
</reference>
<dbReference type="GeneID" id="64974277"/>
<evidence type="ECO:0000256" key="1">
    <source>
        <dbReference type="SAM" id="MobiDB-lite"/>
    </source>
</evidence>
<dbReference type="OrthoDB" id="4364812at2759"/>
<feature type="region of interest" description="Disordered" evidence="1">
    <location>
        <begin position="255"/>
        <end position="285"/>
    </location>
</feature>
<keyword evidence="3" id="KW-1185">Reference proteome</keyword>